<feature type="domain" description="Tyrosine specific protein phosphatases" evidence="1">
    <location>
        <begin position="116"/>
        <end position="151"/>
    </location>
</feature>
<sequence>MTVLNLRPLAGGRILRGSQPFGLDAVSAAGFLAAHGIQTVMDLRSEYERAMVPWLIPNGGSDAGTSGPAGPAVPAAAVELVENPFDPHTAAGGLQSIETPQDLGELYLGWVRSRPEWVADALRPVAQGRRTLIHCSLGKDRTGVVSALALLLAGEHPDAVVADYTATTANLPEMLHIMADTWRLHVPSTPSQFFSPDLMILQAPEAAMRHFLAGFAREFGDARGFLREAGLTAVEVSALGGPGA</sequence>
<dbReference type="InterPro" id="IPR000387">
    <property type="entry name" value="Tyr_Pase_dom"/>
</dbReference>
<dbReference type="GO" id="GO:0004721">
    <property type="term" value="F:phosphoprotein phosphatase activity"/>
    <property type="evidence" value="ECO:0007669"/>
    <property type="project" value="InterPro"/>
</dbReference>
<proteinExistence type="predicted"/>
<evidence type="ECO:0000313" key="3">
    <source>
        <dbReference type="Proteomes" id="UP000664164"/>
    </source>
</evidence>
<dbReference type="Gene3D" id="3.90.190.10">
    <property type="entry name" value="Protein tyrosine phosphatase superfamily"/>
    <property type="match status" value="1"/>
</dbReference>
<evidence type="ECO:0000259" key="1">
    <source>
        <dbReference type="PROSITE" id="PS50056"/>
    </source>
</evidence>
<reference evidence="2" key="1">
    <citation type="submission" date="2021-03" db="EMBL/GenBank/DDBJ databases">
        <title>A new species, PO-11, isolated from a karst cave deposit.</title>
        <authorList>
            <person name="Zhaoxiaoyong W."/>
        </authorList>
    </citation>
    <scope>NUCLEOTIDE SEQUENCE</scope>
    <source>
        <strain evidence="2">PO-11</strain>
    </source>
</reference>
<evidence type="ECO:0000313" key="2">
    <source>
        <dbReference type="EMBL" id="MBO1268108.1"/>
    </source>
</evidence>
<dbReference type="PROSITE" id="PS50056">
    <property type="entry name" value="TYR_PHOSPHATASE_2"/>
    <property type="match status" value="1"/>
</dbReference>
<dbReference type="SUPFAM" id="SSF52799">
    <property type="entry name" value="(Phosphotyrosine protein) phosphatases II"/>
    <property type="match status" value="1"/>
</dbReference>
<dbReference type="InterPro" id="IPR026893">
    <property type="entry name" value="Tyr/Ser_Pase_IphP-type"/>
</dbReference>
<dbReference type="Pfam" id="PF13350">
    <property type="entry name" value="Y_phosphatase3"/>
    <property type="match status" value="1"/>
</dbReference>
<dbReference type="InterPro" id="IPR016130">
    <property type="entry name" value="Tyr_Pase_AS"/>
</dbReference>
<dbReference type="AlphaFoldDB" id="A0A939KMB0"/>
<dbReference type="RefSeq" id="WP_207615912.1">
    <property type="nucleotide sequence ID" value="NZ_JAFNLL010000017.1"/>
</dbReference>
<dbReference type="Proteomes" id="UP000664164">
    <property type="component" value="Unassembled WGS sequence"/>
</dbReference>
<dbReference type="EMBL" id="JAFNLL010000017">
    <property type="protein sequence ID" value="MBO1268108.1"/>
    <property type="molecule type" value="Genomic_DNA"/>
</dbReference>
<name>A0A939KMB0_9MICC</name>
<organism evidence="2 3">
    <name type="scientific">Arthrobacter cavernae</name>
    <dbReference type="NCBI Taxonomy" id="2817681"/>
    <lineage>
        <taxon>Bacteria</taxon>
        <taxon>Bacillati</taxon>
        <taxon>Actinomycetota</taxon>
        <taxon>Actinomycetes</taxon>
        <taxon>Micrococcales</taxon>
        <taxon>Micrococcaceae</taxon>
        <taxon>Arthrobacter</taxon>
    </lineage>
</organism>
<dbReference type="PROSITE" id="PS00383">
    <property type="entry name" value="TYR_PHOSPHATASE_1"/>
    <property type="match status" value="1"/>
</dbReference>
<accession>A0A939KMB0</accession>
<gene>
    <name evidence="2" type="ORF">J1902_09000</name>
</gene>
<comment type="caution">
    <text evidence="2">The sequence shown here is derived from an EMBL/GenBank/DDBJ whole genome shotgun (WGS) entry which is preliminary data.</text>
</comment>
<dbReference type="InterPro" id="IPR029021">
    <property type="entry name" value="Prot-tyrosine_phosphatase-like"/>
</dbReference>
<protein>
    <submittedName>
        <fullName evidence="2">Tyrosine-protein phosphatase</fullName>
    </submittedName>
</protein>
<keyword evidence="3" id="KW-1185">Reference proteome</keyword>